<dbReference type="Proteomes" id="UP000325558">
    <property type="component" value="Unassembled WGS sequence"/>
</dbReference>
<gene>
    <name evidence="1" type="ORF">BDV24DRAFT_139003</name>
</gene>
<protein>
    <submittedName>
        <fullName evidence="1">Uncharacterized protein</fullName>
    </submittedName>
</protein>
<reference evidence="1" key="1">
    <citation type="submission" date="2019-04" db="EMBL/GenBank/DDBJ databases">
        <title>Friends and foes A comparative genomics study of 23 Aspergillus species from section Flavi.</title>
        <authorList>
            <consortium name="DOE Joint Genome Institute"/>
            <person name="Kjaerbolling I."/>
            <person name="Vesth T."/>
            <person name="Frisvad J.C."/>
            <person name="Nybo J.L."/>
            <person name="Theobald S."/>
            <person name="Kildgaard S."/>
            <person name="Isbrandt T."/>
            <person name="Kuo A."/>
            <person name="Sato A."/>
            <person name="Lyhne E.K."/>
            <person name="Kogle M.E."/>
            <person name="Wiebenga A."/>
            <person name="Kun R.S."/>
            <person name="Lubbers R.J."/>
            <person name="Makela M.R."/>
            <person name="Barry K."/>
            <person name="Chovatia M."/>
            <person name="Clum A."/>
            <person name="Daum C."/>
            <person name="Haridas S."/>
            <person name="He G."/>
            <person name="LaButti K."/>
            <person name="Lipzen A."/>
            <person name="Mondo S."/>
            <person name="Riley R."/>
            <person name="Salamov A."/>
            <person name="Simmons B.A."/>
            <person name="Magnuson J.K."/>
            <person name="Henrissat B."/>
            <person name="Mortensen U.H."/>
            <person name="Larsen T.O."/>
            <person name="Devries R.P."/>
            <person name="Grigoriev I.V."/>
            <person name="Machida M."/>
            <person name="Baker S.E."/>
            <person name="Andersen M.R."/>
        </authorList>
    </citation>
    <scope>NUCLEOTIDE SEQUENCE</scope>
    <source>
        <strain evidence="1">CBS 117612</strain>
    </source>
</reference>
<dbReference type="EMBL" id="ML737173">
    <property type="protein sequence ID" value="KAE8337942.1"/>
    <property type="molecule type" value="Genomic_DNA"/>
</dbReference>
<evidence type="ECO:0000313" key="1">
    <source>
        <dbReference type="EMBL" id="KAE8337942.1"/>
    </source>
</evidence>
<organism evidence="1">
    <name type="scientific">Aspergillus arachidicola</name>
    <dbReference type="NCBI Taxonomy" id="656916"/>
    <lineage>
        <taxon>Eukaryota</taxon>
        <taxon>Fungi</taxon>
        <taxon>Dikarya</taxon>
        <taxon>Ascomycota</taxon>
        <taxon>Pezizomycotina</taxon>
        <taxon>Eurotiomycetes</taxon>
        <taxon>Eurotiomycetidae</taxon>
        <taxon>Eurotiales</taxon>
        <taxon>Aspergillaceae</taxon>
        <taxon>Aspergillus</taxon>
        <taxon>Aspergillus subgen. Circumdati</taxon>
    </lineage>
</organism>
<dbReference type="AlphaFoldDB" id="A0A5N6XXV3"/>
<name>A0A5N6XXV3_9EURO</name>
<sequence length="71" mass="8043">MICIESQSKRPLVLIAHRLGGPLVDQALSHSVTQQHIIQSPRLHNCNRLYGNAAISSRTVDWPMVLEWSLR</sequence>
<proteinExistence type="predicted"/>
<accession>A0A5N6XXV3</accession>